<proteinExistence type="predicted"/>
<dbReference type="AlphaFoldDB" id="A0A224YFQ6"/>
<organism evidence="1">
    <name type="scientific">Rhipicephalus zambeziensis</name>
    <dbReference type="NCBI Taxonomy" id="60191"/>
    <lineage>
        <taxon>Eukaryota</taxon>
        <taxon>Metazoa</taxon>
        <taxon>Ecdysozoa</taxon>
        <taxon>Arthropoda</taxon>
        <taxon>Chelicerata</taxon>
        <taxon>Arachnida</taxon>
        <taxon>Acari</taxon>
        <taxon>Parasitiformes</taxon>
        <taxon>Ixodida</taxon>
        <taxon>Ixodoidea</taxon>
        <taxon>Ixodidae</taxon>
        <taxon>Rhipicephalinae</taxon>
        <taxon>Rhipicephalus</taxon>
        <taxon>Rhipicephalus</taxon>
    </lineage>
</organism>
<sequence>MERENIVVLSFIVDSQSKVPWVSISKTATSSPLEVVIKNTSFQSRMPVVSRVLPGLHWKPLSGVSVSSIQLGRPLLLRYRSKKLRRKDLPCRYAPATDITTTGRSFTWSAKRMRSSSVSLNSMLWPSLTRKIFTGSPPIATIPVRDPVRLHAISPGDVRRSQEVGCCSGYGRRRP</sequence>
<evidence type="ECO:0000313" key="1">
    <source>
        <dbReference type="EMBL" id="MAA13033.1"/>
    </source>
</evidence>
<protein>
    <submittedName>
        <fullName evidence="1">Uncharacterized protein</fullName>
    </submittedName>
</protein>
<dbReference type="EMBL" id="GFPF01001887">
    <property type="protein sequence ID" value="MAA13033.1"/>
    <property type="molecule type" value="Transcribed_RNA"/>
</dbReference>
<reference evidence="1" key="1">
    <citation type="journal article" date="2017" name="Parasit. Vectors">
        <title>Sialotranscriptomics of Rhipicephalus zambeziensis reveals intricate expression profiles of secretory proteins and suggests tight temporal transcriptional regulation during blood-feeding.</title>
        <authorList>
            <person name="de Castro M.H."/>
            <person name="de Klerk D."/>
            <person name="Pienaar R."/>
            <person name="Rees D.J.G."/>
            <person name="Mans B.J."/>
        </authorList>
    </citation>
    <scope>NUCLEOTIDE SEQUENCE</scope>
    <source>
        <tissue evidence="1">Salivary glands</tissue>
    </source>
</reference>
<accession>A0A224YFQ6</accession>
<name>A0A224YFQ6_9ACAR</name>